<protein>
    <recommendedName>
        <fullName evidence="2">Beta-glucuronidase C-terminal domain-containing protein</fullName>
    </recommendedName>
</protein>
<dbReference type="InterPro" id="IPR031728">
    <property type="entry name" value="GlcAase_C"/>
</dbReference>
<name>A0AAJ8MS58_9TREE</name>
<evidence type="ECO:0000259" key="2">
    <source>
        <dbReference type="Pfam" id="PF16862"/>
    </source>
</evidence>
<dbReference type="KEGG" id="kpin:30174578"/>
<accession>A0AAJ8MS58</accession>
<dbReference type="PANTHER" id="PTHR36183">
    <property type="entry name" value="BETA-GLUCURONIDASE"/>
    <property type="match status" value="1"/>
</dbReference>
<dbReference type="Proteomes" id="UP000094020">
    <property type="component" value="Chromosome 11"/>
</dbReference>
<evidence type="ECO:0000256" key="1">
    <source>
        <dbReference type="SAM" id="MobiDB-lite"/>
    </source>
</evidence>
<dbReference type="AlphaFoldDB" id="A0AAJ8MS58"/>
<feature type="compositionally biased region" description="Basic and acidic residues" evidence="1">
    <location>
        <begin position="133"/>
        <end position="164"/>
    </location>
</feature>
<dbReference type="EMBL" id="CP144529">
    <property type="protein sequence ID" value="WWC73906.1"/>
    <property type="molecule type" value="Genomic_DNA"/>
</dbReference>
<feature type="compositionally biased region" description="Low complexity" evidence="1">
    <location>
        <begin position="7"/>
        <end position="23"/>
    </location>
</feature>
<evidence type="ECO:0000313" key="3">
    <source>
        <dbReference type="EMBL" id="WWC73906.1"/>
    </source>
</evidence>
<dbReference type="GeneID" id="30174578"/>
<keyword evidence="4" id="KW-1185">Reference proteome</keyword>
<gene>
    <name evidence="3" type="ORF">I206_107878</name>
</gene>
<dbReference type="RefSeq" id="XP_070059719.1">
    <property type="nucleotide sequence ID" value="XM_070203618.1"/>
</dbReference>
<evidence type="ECO:0000313" key="4">
    <source>
        <dbReference type="Proteomes" id="UP000094020"/>
    </source>
</evidence>
<sequence>MYTSAHTTPSSKGSSRTSGSRSTAAEPLSFRHLLRSGPHALTPITISNSADKLPPLIDSVAEDVLQELLKRTASDEVTANGFMLTFFRHLIPPIHFIHMDRYGMGMRSAGSGIDLTMVMVKDGPTWGQLSGVQEHRMWHDKGKEIVDEKKKKKQESSGKKRDIAEDGPSSNQQPMPLKKIKTRPGRSVPSYTAAEEVFGCIKPDYFGYVLTNDSLEDVEPDANLKGKEKESGEDPKSADQIKELSSKSKDLMNMRSRGYSLCPFITGELKPREDQYNEGLSRQLCYQRNAYELAGTWIGLLHIKVRFSRLVMLKSDTIVIETLDRELQGKLQTIPQLWDISNGYSSMPWLMGTPKPFPVDSVLWSTLWNTVLQAARLVSDLPVDRLVERIPLPDSDKVPAWSRLKEMVHSAANPTPLDSAAAVEISRPRRGCCLMSVRAIQRVEEYQRTTDDLQVLVNQGVKVFWIKPTLMDDLIKDGVSWILSTSPEVQAAAVVDKPMMFRETNSDYMLQGVNPDNLRLYFHQGSIGNCAYCWWGTSNLFAPYYGAYLVTSASSGISNISALDDWSTSLAAYALYTENCNTPEKVVLINTDCYPNTTTTGRPSQTFDLSGLGDDCKSVKVKQLTAPFATSQQQLGQTPTLGGVSFDNTTCNAFGQESFKYADVSEGSAKVEVWSSEVVIVYTS</sequence>
<proteinExistence type="predicted"/>
<dbReference type="Pfam" id="PF16862">
    <property type="entry name" value="Glyco_hydro_79C"/>
    <property type="match status" value="1"/>
</dbReference>
<feature type="region of interest" description="Disordered" evidence="1">
    <location>
        <begin position="1"/>
        <end position="26"/>
    </location>
</feature>
<feature type="region of interest" description="Disordered" evidence="1">
    <location>
        <begin position="133"/>
        <end position="187"/>
    </location>
</feature>
<organism evidence="3 4">
    <name type="scientific">Kwoniella pini CBS 10737</name>
    <dbReference type="NCBI Taxonomy" id="1296096"/>
    <lineage>
        <taxon>Eukaryota</taxon>
        <taxon>Fungi</taxon>
        <taxon>Dikarya</taxon>
        <taxon>Basidiomycota</taxon>
        <taxon>Agaricomycotina</taxon>
        <taxon>Tremellomycetes</taxon>
        <taxon>Tremellales</taxon>
        <taxon>Cryptococcaceae</taxon>
        <taxon>Kwoniella</taxon>
    </lineage>
</organism>
<reference evidence="3" key="2">
    <citation type="submission" date="2024-02" db="EMBL/GenBank/DDBJ databases">
        <title>Comparative genomics of Cryptococcus and Kwoniella reveals pathogenesis evolution and contrasting modes of karyotype evolution via chromosome fusion or intercentromeric recombination.</title>
        <authorList>
            <person name="Coelho M.A."/>
            <person name="David-Palma M."/>
            <person name="Shea T."/>
            <person name="Bowers K."/>
            <person name="McGinley-Smith S."/>
            <person name="Mohammad A.W."/>
            <person name="Gnirke A."/>
            <person name="Yurkov A.M."/>
            <person name="Nowrousian M."/>
            <person name="Sun S."/>
            <person name="Cuomo C.A."/>
            <person name="Heitman J."/>
        </authorList>
    </citation>
    <scope>NUCLEOTIDE SEQUENCE</scope>
    <source>
        <strain evidence="3">CBS 10737</strain>
    </source>
</reference>
<feature type="domain" description="Beta-glucuronidase C-terminal" evidence="2">
    <location>
        <begin position="572"/>
        <end position="680"/>
    </location>
</feature>
<dbReference type="InterPro" id="IPR052974">
    <property type="entry name" value="GH79_Enzymes"/>
</dbReference>
<dbReference type="PANTHER" id="PTHR36183:SF2">
    <property type="entry name" value="BETA-GLUCURONIDASE C-TERMINAL DOMAIN-CONTAINING PROTEIN"/>
    <property type="match status" value="1"/>
</dbReference>
<reference evidence="3" key="1">
    <citation type="submission" date="2013-07" db="EMBL/GenBank/DDBJ databases">
        <authorList>
            <consortium name="The Broad Institute Genome Sequencing Platform"/>
            <person name="Cuomo C."/>
            <person name="Litvintseva A."/>
            <person name="Chen Y."/>
            <person name="Heitman J."/>
            <person name="Sun S."/>
            <person name="Springer D."/>
            <person name="Dromer F."/>
            <person name="Young S.K."/>
            <person name="Zeng Q."/>
            <person name="Gargeya S."/>
            <person name="Fitzgerald M."/>
            <person name="Abouelleil A."/>
            <person name="Alvarado L."/>
            <person name="Berlin A.M."/>
            <person name="Chapman S.B."/>
            <person name="Dewar J."/>
            <person name="Goldberg J."/>
            <person name="Griggs A."/>
            <person name="Gujja S."/>
            <person name="Hansen M."/>
            <person name="Howarth C."/>
            <person name="Imamovic A."/>
            <person name="Larimer J."/>
            <person name="McCowan C."/>
            <person name="Murphy C."/>
            <person name="Pearson M."/>
            <person name="Priest M."/>
            <person name="Roberts A."/>
            <person name="Saif S."/>
            <person name="Shea T."/>
            <person name="Sykes S."/>
            <person name="Wortman J."/>
            <person name="Nusbaum C."/>
            <person name="Birren B."/>
        </authorList>
    </citation>
    <scope>NUCLEOTIDE SEQUENCE</scope>
    <source>
        <strain evidence="3">CBS 10737</strain>
    </source>
</reference>